<proteinExistence type="predicted"/>
<sequence>MPTREQALAAAGRVLAEARARRDALTPLEAARLAHEPGGSSIEELAERIQAARHRSAGLAARQNEAA</sequence>
<dbReference type="AlphaFoldDB" id="A0A2W2FC36"/>
<protein>
    <submittedName>
        <fullName evidence="1">Uncharacterized protein</fullName>
    </submittedName>
</protein>
<keyword evidence="2" id="KW-1185">Reference proteome</keyword>
<gene>
    <name evidence="1" type="ORF">C1I98_33475</name>
</gene>
<evidence type="ECO:0000313" key="2">
    <source>
        <dbReference type="Proteomes" id="UP000248544"/>
    </source>
</evidence>
<dbReference type="EMBL" id="POUA01000419">
    <property type="protein sequence ID" value="PZG27289.1"/>
    <property type="molecule type" value="Genomic_DNA"/>
</dbReference>
<dbReference type="Proteomes" id="UP000248544">
    <property type="component" value="Unassembled WGS sequence"/>
</dbReference>
<reference evidence="1 2" key="1">
    <citation type="submission" date="2018-01" db="EMBL/GenBank/DDBJ databases">
        <title>Draft genome sequence of Sphaerisporangium sp. 7K107.</title>
        <authorList>
            <person name="Sahin N."/>
            <person name="Saygin H."/>
            <person name="Ay H."/>
        </authorList>
    </citation>
    <scope>NUCLEOTIDE SEQUENCE [LARGE SCALE GENOMIC DNA]</scope>
    <source>
        <strain evidence="1 2">7K107</strain>
    </source>
</reference>
<evidence type="ECO:0000313" key="1">
    <source>
        <dbReference type="EMBL" id="PZG27289.1"/>
    </source>
</evidence>
<comment type="caution">
    <text evidence="1">The sequence shown here is derived from an EMBL/GenBank/DDBJ whole genome shotgun (WGS) entry which is preliminary data.</text>
</comment>
<name>A0A2W2FC36_9ACTN</name>
<accession>A0A2W2FC36</accession>
<organism evidence="1 2">
    <name type="scientific">Spongiactinospora gelatinilytica</name>
    <dbReference type="NCBI Taxonomy" id="2666298"/>
    <lineage>
        <taxon>Bacteria</taxon>
        <taxon>Bacillati</taxon>
        <taxon>Actinomycetota</taxon>
        <taxon>Actinomycetes</taxon>
        <taxon>Streptosporangiales</taxon>
        <taxon>Streptosporangiaceae</taxon>
        <taxon>Spongiactinospora</taxon>
    </lineage>
</organism>
<dbReference type="RefSeq" id="WP_111171354.1">
    <property type="nucleotide sequence ID" value="NZ_POUA01000419.1"/>
</dbReference>